<dbReference type="Pfam" id="PF14253">
    <property type="entry name" value="AbiH"/>
    <property type="match status" value="1"/>
</dbReference>
<dbReference type="RefSeq" id="WP_268114537.1">
    <property type="nucleotide sequence ID" value="NZ_CP113524.1"/>
</dbReference>
<dbReference type="InterPro" id="IPR025935">
    <property type="entry name" value="AbiH"/>
</dbReference>
<organism evidence="1 2">
    <name type="scientific">Lacrimispora xylanolytica</name>
    <dbReference type="NCBI Taxonomy" id="29375"/>
    <lineage>
        <taxon>Bacteria</taxon>
        <taxon>Bacillati</taxon>
        <taxon>Bacillota</taxon>
        <taxon>Clostridia</taxon>
        <taxon>Lachnospirales</taxon>
        <taxon>Lachnospiraceae</taxon>
        <taxon>Lacrimispora</taxon>
    </lineage>
</organism>
<reference evidence="1" key="1">
    <citation type="submission" date="2022-11" db="EMBL/GenBank/DDBJ databases">
        <title>Lacrimispora xylanolytica sy1, complete genome.</title>
        <authorList>
            <person name="Choi S."/>
        </authorList>
    </citation>
    <scope>NUCLEOTIDE SEQUENCE</scope>
    <source>
        <strain evidence="1">Sy1</strain>
    </source>
</reference>
<proteinExistence type="predicted"/>
<name>A0ABY7A899_9FIRM</name>
<dbReference type="EMBL" id="CP113524">
    <property type="protein sequence ID" value="WAJ22890.1"/>
    <property type="molecule type" value="Genomic_DNA"/>
</dbReference>
<evidence type="ECO:0000313" key="1">
    <source>
        <dbReference type="EMBL" id="WAJ22890.1"/>
    </source>
</evidence>
<protein>
    <submittedName>
        <fullName evidence="1">AbiH family protein</fullName>
    </submittedName>
</protein>
<evidence type="ECO:0000313" key="2">
    <source>
        <dbReference type="Proteomes" id="UP001163115"/>
    </source>
</evidence>
<keyword evidence="2" id="KW-1185">Reference proteome</keyword>
<gene>
    <name evidence="1" type="ORF">OW255_15125</name>
</gene>
<dbReference type="Proteomes" id="UP001163115">
    <property type="component" value="Chromosome"/>
</dbReference>
<accession>A0ABY7A899</accession>
<sequence length="337" mass="39782">MDKNILVIGNGFDLYHELRTGYYDFVKYAEDSEYKDNIFIKHFRKVIHENDGWIDCEDEIEYLVSIFQKFLCLPFVNNIRMIQDTSNFSRSEIKILEYLEFIFLKGDRYYMHSDAPNVRGCINKRWFIEKVRKNLDELIKAFRIYLNEVVTLENVKTRSKQLLDFKFDYVVNFNYTDTYKLYGVDDSSVFYVHGSIKSDNMVLGIKDSNDDDLDFVYFKKYFQNIQKRTGLLDRTKFAHSDIPKVLSDGSFSYNSTVIYFFGHSLSNTDGYIIKDIEVLAGKIVIYFYNQEDYESKVVNIISVFGKKRALELLDCKKITFEELENGIEYSGLNTFLG</sequence>